<dbReference type="PIRSF" id="PIRSF018266">
    <property type="entry name" value="FecR"/>
    <property type="match status" value="1"/>
</dbReference>
<dbReference type="PANTHER" id="PTHR30273">
    <property type="entry name" value="PERIPLASMIC SIGNAL SENSOR AND SIGMA FACTOR ACTIVATOR FECR-RELATED"/>
    <property type="match status" value="1"/>
</dbReference>
<keyword evidence="5" id="KW-1185">Reference proteome</keyword>
<dbReference type="Gene3D" id="2.60.120.1440">
    <property type="match status" value="1"/>
</dbReference>
<evidence type="ECO:0000256" key="1">
    <source>
        <dbReference type="SAM" id="Phobius"/>
    </source>
</evidence>
<comment type="caution">
    <text evidence="4">The sequence shown here is derived from an EMBL/GenBank/DDBJ whole genome shotgun (WGS) entry which is preliminary data.</text>
</comment>
<dbReference type="OrthoDB" id="1099963at2"/>
<proteinExistence type="predicted"/>
<evidence type="ECO:0000259" key="3">
    <source>
        <dbReference type="Pfam" id="PF16344"/>
    </source>
</evidence>
<gene>
    <name evidence="4" type="ORF">DCC81_15930</name>
</gene>
<dbReference type="Gene3D" id="3.55.50.30">
    <property type="match status" value="1"/>
</dbReference>
<reference evidence="4 5" key="1">
    <citation type="submission" date="2018-04" db="EMBL/GenBank/DDBJ databases">
        <title>Chitinophaga fuyangensis sp. nov., isolated from soil in a chemical factory.</title>
        <authorList>
            <person name="Chen K."/>
        </authorList>
    </citation>
    <scope>NUCLEOTIDE SEQUENCE [LARGE SCALE GENOMIC DNA]</scope>
    <source>
        <strain evidence="4 5">LY-1</strain>
    </source>
</reference>
<feature type="domain" description="Protein FecR C-terminal" evidence="3">
    <location>
        <begin position="314"/>
        <end position="380"/>
    </location>
</feature>
<feature type="domain" description="FecR protein" evidence="2">
    <location>
        <begin position="178"/>
        <end position="271"/>
    </location>
</feature>
<dbReference type="Proteomes" id="UP000244450">
    <property type="component" value="Unassembled WGS sequence"/>
</dbReference>
<accession>A0A2T7BHN2</accession>
<evidence type="ECO:0000313" key="5">
    <source>
        <dbReference type="Proteomes" id="UP000244450"/>
    </source>
</evidence>
<dbReference type="InterPro" id="IPR006860">
    <property type="entry name" value="FecR"/>
</dbReference>
<dbReference type="EMBL" id="QCYK01000002">
    <property type="protein sequence ID" value="PUZ25753.1"/>
    <property type="molecule type" value="Genomic_DNA"/>
</dbReference>
<dbReference type="PANTHER" id="PTHR30273:SF2">
    <property type="entry name" value="PROTEIN FECR"/>
    <property type="match status" value="1"/>
</dbReference>
<keyword evidence="1" id="KW-0472">Membrane</keyword>
<name>A0A2T7BHN2_9BACT</name>
<evidence type="ECO:0000259" key="2">
    <source>
        <dbReference type="Pfam" id="PF04773"/>
    </source>
</evidence>
<dbReference type="AlphaFoldDB" id="A0A2T7BHN2"/>
<dbReference type="InterPro" id="IPR032508">
    <property type="entry name" value="FecR_C"/>
</dbReference>
<evidence type="ECO:0000313" key="4">
    <source>
        <dbReference type="EMBL" id="PUZ25753.1"/>
    </source>
</evidence>
<dbReference type="GO" id="GO:0016989">
    <property type="term" value="F:sigma factor antagonist activity"/>
    <property type="evidence" value="ECO:0007669"/>
    <property type="project" value="TreeGrafter"/>
</dbReference>
<keyword evidence="1" id="KW-0812">Transmembrane</keyword>
<dbReference type="Pfam" id="PF16344">
    <property type="entry name" value="FecR_C"/>
    <property type="match status" value="1"/>
</dbReference>
<sequence length="382" mass="41772">MYVMTKEAIIALAEKVAAGTATTEELMQYHQVFRQFYVQPGWDESLMGHEAAVGAEIRRRLQPMLDRSRKARVMRIAYRWAAAAVVALLIGSGYFFLHTGSRAAVAPQAQRFKNDVPAPVGSHAILTLASGRQILLDSAGNGLLAQEGSLAVRKNQQGALVYNGAGSATAFNTVQVPTGGNAIHLVLADGSQVWVDAGSSLTYPTAFSAGTRPVTVTGQAYFEVTPDAHQPFQVKNGADRSVVQVLGTRFNIRAFRDENRVTVTLADGAVRVTTDKSSQLLQPGQQAVSQSNGDIQLTTTADLEAVMAWKDGLFYFNGNDIPTIMSDLERFYNVEVVYQTNVDERFVARIPRDVPISRVLDLIEMTNLVHFKIEGRRITVIR</sequence>
<dbReference type="Pfam" id="PF04773">
    <property type="entry name" value="FecR"/>
    <property type="match status" value="1"/>
</dbReference>
<protein>
    <submittedName>
        <fullName evidence="4">Anti-sigma factor</fullName>
    </submittedName>
</protein>
<organism evidence="4 5">
    <name type="scientific">Chitinophaga parva</name>
    <dbReference type="NCBI Taxonomy" id="2169414"/>
    <lineage>
        <taxon>Bacteria</taxon>
        <taxon>Pseudomonadati</taxon>
        <taxon>Bacteroidota</taxon>
        <taxon>Chitinophagia</taxon>
        <taxon>Chitinophagales</taxon>
        <taxon>Chitinophagaceae</taxon>
        <taxon>Chitinophaga</taxon>
    </lineage>
</organism>
<keyword evidence="1" id="KW-1133">Transmembrane helix</keyword>
<feature type="transmembrane region" description="Helical" evidence="1">
    <location>
        <begin position="77"/>
        <end position="97"/>
    </location>
</feature>
<dbReference type="InterPro" id="IPR012373">
    <property type="entry name" value="Ferrdict_sens_TM"/>
</dbReference>